<feature type="compositionally biased region" description="Basic and acidic residues" evidence="1">
    <location>
        <begin position="36"/>
        <end position="49"/>
    </location>
</feature>
<reference evidence="2" key="1">
    <citation type="journal article" date="2020" name="Mol. Plant Microbe Interact.">
        <title>Genome Sequence of the Biocontrol Agent Coniothyrium minitans strain Conio (IMI 134523).</title>
        <authorList>
            <person name="Patel D."/>
            <person name="Shittu T.A."/>
            <person name="Baroncelli R."/>
            <person name="Muthumeenakshi S."/>
            <person name="Osborne T.H."/>
            <person name="Janganan T.K."/>
            <person name="Sreenivasaprasad S."/>
        </authorList>
    </citation>
    <scope>NUCLEOTIDE SEQUENCE</scope>
    <source>
        <strain evidence="2">Conio</strain>
    </source>
</reference>
<protein>
    <submittedName>
        <fullName evidence="2">Uncharacterized protein</fullName>
    </submittedName>
</protein>
<feature type="region of interest" description="Disordered" evidence="1">
    <location>
        <begin position="173"/>
        <end position="192"/>
    </location>
</feature>
<proteinExistence type="predicted"/>
<comment type="caution">
    <text evidence="2">The sequence shown here is derived from an EMBL/GenBank/DDBJ whole genome shotgun (WGS) entry which is preliminary data.</text>
</comment>
<keyword evidence="3" id="KW-1185">Reference proteome</keyword>
<feature type="compositionally biased region" description="Polar residues" evidence="1">
    <location>
        <begin position="128"/>
        <end position="142"/>
    </location>
</feature>
<gene>
    <name evidence="2" type="ORF">PMIN01_00849</name>
</gene>
<dbReference type="AlphaFoldDB" id="A0A9P6KWD5"/>
<dbReference type="EMBL" id="WJXW01000001">
    <property type="protein sequence ID" value="KAF9741310.1"/>
    <property type="molecule type" value="Genomic_DNA"/>
</dbReference>
<evidence type="ECO:0000313" key="2">
    <source>
        <dbReference type="EMBL" id="KAF9741310.1"/>
    </source>
</evidence>
<sequence>MRANYDTNRHRPFGHRGGFSSARPDPGRGNIMPGSRARDIRRRREDRRQLGHQRGPQAPRSLLTRITVDGAGRAGGRARGRGLGRGHNHHHAQGAADRGGRGQAQARPLADRITGGNGAGMGRVGTQAAEQNVSTVSTNTAAPGNGNNNNNNVALPDIPQQFEVASEVGAQEPEFPFDPLFDEPTESPAPRARAPVNVTARTLEVRTATANNNHKPIRAVKNPLNRISNRNLRNVFAGIKSRPPKNYGAPMLRVANATHTLQGHELTCSSPAHSAFDGYDAGDDD</sequence>
<feature type="region of interest" description="Disordered" evidence="1">
    <location>
        <begin position="1"/>
        <end position="155"/>
    </location>
</feature>
<organism evidence="2 3">
    <name type="scientific">Paraphaeosphaeria minitans</name>
    <dbReference type="NCBI Taxonomy" id="565426"/>
    <lineage>
        <taxon>Eukaryota</taxon>
        <taxon>Fungi</taxon>
        <taxon>Dikarya</taxon>
        <taxon>Ascomycota</taxon>
        <taxon>Pezizomycotina</taxon>
        <taxon>Dothideomycetes</taxon>
        <taxon>Pleosporomycetidae</taxon>
        <taxon>Pleosporales</taxon>
        <taxon>Massarineae</taxon>
        <taxon>Didymosphaeriaceae</taxon>
        <taxon>Paraphaeosphaeria</taxon>
    </lineage>
</organism>
<evidence type="ECO:0000256" key="1">
    <source>
        <dbReference type="SAM" id="MobiDB-lite"/>
    </source>
</evidence>
<evidence type="ECO:0000313" key="3">
    <source>
        <dbReference type="Proteomes" id="UP000756921"/>
    </source>
</evidence>
<dbReference type="OrthoDB" id="3791923at2759"/>
<name>A0A9P6KWD5_9PLEO</name>
<dbReference type="Proteomes" id="UP000756921">
    <property type="component" value="Unassembled WGS sequence"/>
</dbReference>
<feature type="compositionally biased region" description="Basic residues" evidence="1">
    <location>
        <begin position="76"/>
        <end position="92"/>
    </location>
</feature>
<accession>A0A9P6KWD5</accession>